<evidence type="ECO:0000259" key="4">
    <source>
        <dbReference type="PROSITE" id="PS51118"/>
    </source>
</evidence>
<keyword evidence="1" id="KW-0805">Transcription regulation</keyword>
<evidence type="ECO:0000313" key="6">
    <source>
        <dbReference type="Proteomes" id="UP000581189"/>
    </source>
</evidence>
<dbReference type="AlphaFoldDB" id="A0A7W4DCE9"/>
<accession>A0A7W4DCE9</accession>
<keyword evidence="3" id="KW-0804">Transcription</keyword>
<evidence type="ECO:0000256" key="3">
    <source>
        <dbReference type="ARBA" id="ARBA00023163"/>
    </source>
</evidence>
<dbReference type="PROSITE" id="PS51118">
    <property type="entry name" value="HTH_HXLR"/>
    <property type="match status" value="1"/>
</dbReference>
<evidence type="ECO:0000256" key="2">
    <source>
        <dbReference type="ARBA" id="ARBA00023125"/>
    </source>
</evidence>
<keyword evidence="6" id="KW-1185">Reference proteome</keyword>
<sequence length="171" mass="18892">MERLTFEDRNCSVARSLDVLGDWWNVLIVLECLWGSSKFDEFQRNLGVSKGILSKRLKLLQDHDILIKRMVDGGTEYQLTEKGLSLHVIVVAILQWGDRWNPLPGGAPVIPVNRNSGAPVKPVQLFDTQGEAVDIRNLGLRAGPGANAITSRRLEELVQRRKAGVKGALAG</sequence>
<name>A0A7W4DCE9_9GAMM</name>
<dbReference type="InterPro" id="IPR002577">
    <property type="entry name" value="HTH_HxlR"/>
</dbReference>
<keyword evidence="2" id="KW-0238">DNA-binding</keyword>
<reference evidence="5 6" key="1">
    <citation type="submission" date="2020-08" db="EMBL/GenBank/DDBJ databases">
        <authorList>
            <person name="Kim C.M."/>
        </authorList>
    </citation>
    <scope>NUCLEOTIDE SEQUENCE [LARGE SCALE GENOMIC DNA]</scope>
    <source>
        <strain evidence="5 6">SR9</strain>
    </source>
</reference>
<proteinExistence type="predicted"/>
<feature type="domain" description="HTH hxlR-type" evidence="4">
    <location>
        <begin position="11"/>
        <end position="105"/>
    </location>
</feature>
<dbReference type="PANTHER" id="PTHR33204">
    <property type="entry name" value="TRANSCRIPTIONAL REGULATOR, MARR FAMILY"/>
    <property type="match status" value="1"/>
</dbReference>
<organism evidence="5 6">
    <name type="scientific">Aquipseudomonas guryensis</name>
    <dbReference type="NCBI Taxonomy" id="2759165"/>
    <lineage>
        <taxon>Bacteria</taxon>
        <taxon>Pseudomonadati</taxon>
        <taxon>Pseudomonadota</taxon>
        <taxon>Gammaproteobacteria</taxon>
        <taxon>Pseudomonadales</taxon>
        <taxon>Pseudomonadaceae</taxon>
        <taxon>Aquipseudomonas</taxon>
    </lineage>
</organism>
<protein>
    <submittedName>
        <fullName evidence="5">Helix-turn-helix transcriptional regulator</fullName>
    </submittedName>
</protein>
<dbReference type="Gene3D" id="1.10.10.10">
    <property type="entry name" value="Winged helix-like DNA-binding domain superfamily/Winged helix DNA-binding domain"/>
    <property type="match status" value="1"/>
</dbReference>
<dbReference type="InterPro" id="IPR036390">
    <property type="entry name" value="WH_DNA-bd_sf"/>
</dbReference>
<gene>
    <name evidence="5" type="ORF">H3H45_12440</name>
</gene>
<evidence type="ECO:0000256" key="1">
    <source>
        <dbReference type="ARBA" id="ARBA00023015"/>
    </source>
</evidence>
<dbReference type="GO" id="GO:0003677">
    <property type="term" value="F:DNA binding"/>
    <property type="evidence" value="ECO:0007669"/>
    <property type="project" value="UniProtKB-KW"/>
</dbReference>
<evidence type="ECO:0000313" key="5">
    <source>
        <dbReference type="EMBL" id="MBB1520052.1"/>
    </source>
</evidence>
<dbReference type="EMBL" id="JACJFN010000003">
    <property type="protein sequence ID" value="MBB1520052.1"/>
    <property type="molecule type" value="Genomic_DNA"/>
</dbReference>
<dbReference type="PANTHER" id="PTHR33204:SF18">
    <property type="entry name" value="TRANSCRIPTIONAL REGULATORY PROTEIN"/>
    <property type="match status" value="1"/>
</dbReference>
<dbReference type="InterPro" id="IPR036388">
    <property type="entry name" value="WH-like_DNA-bd_sf"/>
</dbReference>
<dbReference type="SUPFAM" id="SSF46785">
    <property type="entry name" value="Winged helix' DNA-binding domain"/>
    <property type="match status" value="1"/>
</dbReference>
<comment type="caution">
    <text evidence="5">The sequence shown here is derived from an EMBL/GenBank/DDBJ whole genome shotgun (WGS) entry which is preliminary data.</text>
</comment>
<dbReference type="Pfam" id="PF01638">
    <property type="entry name" value="HxlR"/>
    <property type="match status" value="1"/>
</dbReference>
<dbReference type="Proteomes" id="UP000581189">
    <property type="component" value="Unassembled WGS sequence"/>
</dbReference>